<keyword evidence="2" id="KW-1185">Reference proteome</keyword>
<protein>
    <submittedName>
        <fullName evidence="3 4">Uncharacterized protein</fullName>
    </submittedName>
</protein>
<feature type="compositionally biased region" description="Polar residues" evidence="1">
    <location>
        <begin position="242"/>
        <end position="254"/>
    </location>
</feature>
<proteinExistence type="predicted"/>
<reference evidence="3" key="1">
    <citation type="submission" date="2015-08" db="UniProtKB">
        <authorList>
            <consortium name="WormBaseParasite"/>
        </authorList>
    </citation>
    <scope>IDENTIFICATION</scope>
</reference>
<accession>A0A0K0EJ03</accession>
<sequence length="303" mass="34245">MFCFCRFLFKGCFNSEENDEDYDPSEHTRRRHISGTFGDGFFWRTQNPFNIGGRIGPRVSHLRASLYPNPDLLPPKYEDAIKIPTSEPPPVYSESNSSEVTLQPPSYENTITLYPPQIPTGSNNCNNIRRDLRIPQVSVTTTSQPFPSQFQIIYNNNNNNNNNNSINNTNRQLDNSSERVRCNSIPGTFNTGTGGTVMYLQYPGIENDELPGSVNNDIERNKLSNNGGERIISKVSTEKLSPNLTKQKSNSTDSINERKNQSAWRVRLPNSARYPRIISSNESKSTKECQPKQLDVLTISTIN</sequence>
<feature type="region of interest" description="Disordered" evidence="1">
    <location>
        <begin position="242"/>
        <end position="261"/>
    </location>
</feature>
<evidence type="ECO:0000256" key="1">
    <source>
        <dbReference type="SAM" id="MobiDB-lite"/>
    </source>
</evidence>
<dbReference type="AlphaFoldDB" id="A0A0K0EJ03"/>
<dbReference type="Proteomes" id="UP000035681">
    <property type="component" value="Unplaced"/>
</dbReference>
<evidence type="ECO:0000313" key="2">
    <source>
        <dbReference type="Proteomes" id="UP000035681"/>
    </source>
</evidence>
<name>A0A0K0EJ03_STRER</name>
<dbReference type="WBParaSite" id="SSTP_0000945400.1">
    <property type="protein sequence ID" value="SSTP_0000945400.1"/>
    <property type="gene ID" value="SSTP_0000945400"/>
</dbReference>
<evidence type="ECO:0000313" key="3">
    <source>
        <dbReference type="WBParaSite" id="SSTP_0000945400.1"/>
    </source>
</evidence>
<organism evidence="3">
    <name type="scientific">Strongyloides stercoralis</name>
    <name type="common">Threadworm</name>
    <dbReference type="NCBI Taxonomy" id="6248"/>
    <lineage>
        <taxon>Eukaryota</taxon>
        <taxon>Metazoa</taxon>
        <taxon>Ecdysozoa</taxon>
        <taxon>Nematoda</taxon>
        <taxon>Chromadorea</taxon>
        <taxon>Rhabditida</taxon>
        <taxon>Tylenchina</taxon>
        <taxon>Panagrolaimomorpha</taxon>
        <taxon>Strongyloidoidea</taxon>
        <taxon>Strongyloididae</taxon>
        <taxon>Strongyloides</taxon>
    </lineage>
</organism>
<dbReference type="WBParaSite" id="TCONS_00000085.p1">
    <property type="protein sequence ID" value="TCONS_00000085.p1"/>
    <property type="gene ID" value="XLOC_000088"/>
</dbReference>
<evidence type="ECO:0000313" key="4">
    <source>
        <dbReference type="WBParaSite" id="TCONS_00000085.p1"/>
    </source>
</evidence>